<reference evidence="4 5" key="1">
    <citation type="submission" date="2018-04" db="EMBL/GenBank/DDBJ databases">
        <title>Genomic Encyclopedia of Archaeal and Bacterial Type Strains, Phase II (KMG-II): from individual species to whole genera.</title>
        <authorList>
            <person name="Goeker M."/>
        </authorList>
    </citation>
    <scope>NUCLEOTIDE SEQUENCE [LARGE SCALE GENOMIC DNA]</scope>
    <source>
        <strain evidence="4 5">DSM 100977</strain>
    </source>
</reference>
<dbReference type="EMBL" id="QBKS01000001">
    <property type="protein sequence ID" value="PTX56018.1"/>
    <property type="molecule type" value="Genomic_DNA"/>
</dbReference>
<organism evidence="4 5">
    <name type="scientific">Litoreibacter ponti</name>
    <dbReference type="NCBI Taxonomy" id="1510457"/>
    <lineage>
        <taxon>Bacteria</taxon>
        <taxon>Pseudomonadati</taxon>
        <taxon>Pseudomonadota</taxon>
        <taxon>Alphaproteobacteria</taxon>
        <taxon>Rhodobacterales</taxon>
        <taxon>Roseobacteraceae</taxon>
        <taxon>Litoreibacter</taxon>
    </lineage>
</organism>
<dbReference type="InterPro" id="IPR013424">
    <property type="entry name" value="Ice-binding_C"/>
</dbReference>
<comment type="caution">
    <text evidence="4">The sequence shown here is derived from an EMBL/GenBank/DDBJ whole genome shotgun (WGS) entry which is preliminary data.</text>
</comment>
<feature type="transmembrane region" description="Helical" evidence="1">
    <location>
        <begin position="187"/>
        <end position="206"/>
    </location>
</feature>
<feature type="domain" description="Ice-binding protein C-terminal" evidence="3">
    <location>
        <begin position="186"/>
        <end position="210"/>
    </location>
</feature>
<dbReference type="AlphaFoldDB" id="A0A2T6BIY6"/>
<evidence type="ECO:0000256" key="1">
    <source>
        <dbReference type="SAM" id="Phobius"/>
    </source>
</evidence>
<dbReference type="Pfam" id="PF07589">
    <property type="entry name" value="PEP-CTERM"/>
    <property type="match status" value="1"/>
</dbReference>
<keyword evidence="2" id="KW-0732">Signal</keyword>
<dbReference type="Proteomes" id="UP000243978">
    <property type="component" value="Unassembled WGS sequence"/>
</dbReference>
<evidence type="ECO:0000313" key="5">
    <source>
        <dbReference type="Proteomes" id="UP000243978"/>
    </source>
</evidence>
<sequence length="214" mass="22118">MKTIFAAALVAATCSAASAATFTYTFTAVSGPGTNDSSFDSTVDVARALTEISGTLVLDDTLLRAPTANIAFYAAPVVTIDGFDMTLFDTLPFELGLGNDVGNPIVDGLGASTVAFNGIGISNQLTFGLIDSTATAFSSNAFPTVIDLGAFDIAEISLFSLSRDANGRNGAEQQIFDITELDLVEPVPLPATALLLLAGVGGLGALRRRRKSRD</sequence>
<keyword evidence="5" id="KW-1185">Reference proteome</keyword>
<dbReference type="NCBIfam" id="TIGR03370">
    <property type="entry name" value="VPLPA-CTERM"/>
    <property type="match status" value="1"/>
</dbReference>
<feature type="signal peptide" evidence="2">
    <location>
        <begin position="1"/>
        <end position="19"/>
    </location>
</feature>
<dbReference type="InterPro" id="IPR022472">
    <property type="entry name" value="VPLPA-CTERM"/>
</dbReference>
<gene>
    <name evidence="4" type="ORF">C8N43_0667</name>
</gene>
<dbReference type="RefSeq" id="WP_107844252.1">
    <property type="nucleotide sequence ID" value="NZ_QBKS01000001.1"/>
</dbReference>
<evidence type="ECO:0000256" key="2">
    <source>
        <dbReference type="SAM" id="SignalP"/>
    </source>
</evidence>
<feature type="chain" id="PRO_5015625716" evidence="2">
    <location>
        <begin position="20"/>
        <end position="214"/>
    </location>
</feature>
<accession>A0A2T6BIY6</accession>
<keyword evidence="1" id="KW-0472">Membrane</keyword>
<keyword evidence="1" id="KW-1133">Transmembrane helix</keyword>
<proteinExistence type="predicted"/>
<evidence type="ECO:0000313" key="4">
    <source>
        <dbReference type="EMBL" id="PTX56018.1"/>
    </source>
</evidence>
<keyword evidence="1" id="KW-0812">Transmembrane</keyword>
<evidence type="ECO:0000259" key="3">
    <source>
        <dbReference type="Pfam" id="PF07589"/>
    </source>
</evidence>
<protein>
    <submittedName>
        <fullName evidence="4">Putative secreted protein</fullName>
    </submittedName>
</protein>
<name>A0A2T6BIY6_9RHOB</name>